<organism evidence="3 4">
    <name type="scientific">Kytococcus schroeteri</name>
    <dbReference type="NCBI Taxonomy" id="138300"/>
    <lineage>
        <taxon>Bacteria</taxon>
        <taxon>Bacillati</taxon>
        <taxon>Actinomycetota</taxon>
        <taxon>Actinomycetes</taxon>
        <taxon>Micrococcales</taxon>
        <taxon>Kytococcaceae</taxon>
        <taxon>Kytococcus</taxon>
    </lineage>
</organism>
<keyword evidence="2" id="KW-0732">Signal</keyword>
<evidence type="ECO:0000256" key="1">
    <source>
        <dbReference type="SAM" id="MobiDB-lite"/>
    </source>
</evidence>
<protein>
    <recommendedName>
        <fullName evidence="5">Lipoprotein</fullName>
    </recommendedName>
</protein>
<sequence length="236" mass="24838">MRSAATRSLTALALVGALGLGACSPDATFTSGEEERTTAAAAEPDETTDTGEEDSEGTEPPETSSTTGEESSDAGDAQSPDASEEGGPTANTSHAPGLTAEEIGEPLVTRARPLEQEGSELLVSLHSLERQGKTVTATYGFQLKSDAEHGAEAESLYNLAGTWYPYLVDTKNLRKHRVLQDEHNNQQAMPSVNDIDVSTDGITYVSVVFAAPPEDVETMTVHLMGGVADATEVELR</sequence>
<evidence type="ECO:0000256" key="2">
    <source>
        <dbReference type="SAM" id="SignalP"/>
    </source>
</evidence>
<feature type="region of interest" description="Disordered" evidence="1">
    <location>
        <begin position="17"/>
        <end position="99"/>
    </location>
</feature>
<feature type="chain" id="PRO_5014119717" description="Lipoprotein" evidence="2">
    <location>
        <begin position="23"/>
        <end position="236"/>
    </location>
</feature>
<reference evidence="3 4" key="1">
    <citation type="submission" date="2017-12" db="EMBL/GenBank/DDBJ databases">
        <title>Phylogenetic diversity of female urinary microbiome.</title>
        <authorList>
            <person name="Thomas-White K."/>
            <person name="Wolfe A.J."/>
        </authorList>
    </citation>
    <scope>NUCLEOTIDE SEQUENCE [LARGE SCALE GENOMIC DNA]</scope>
    <source>
        <strain evidence="3 4">UMB1298</strain>
    </source>
</reference>
<dbReference type="RefSeq" id="WP_070703201.1">
    <property type="nucleotide sequence ID" value="NZ_JBHLVH010000004.1"/>
</dbReference>
<accession>A0A2I1PB85</accession>
<name>A0A2I1PB85_9MICO</name>
<proteinExistence type="predicted"/>
<dbReference type="AlphaFoldDB" id="A0A2I1PB85"/>
<feature type="compositionally biased region" description="Acidic residues" evidence="1">
    <location>
        <begin position="43"/>
        <end position="59"/>
    </location>
</feature>
<dbReference type="PROSITE" id="PS51257">
    <property type="entry name" value="PROKAR_LIPOPROTEIN"/>
    <property type="match status" value="1"/>
</dbReference>
<dbReference type="EMBL" id="PKIZ01000008">
    <property type="protein sequence ID" value="PKZ41896.1"/>
    <property type="molecule type" value="Genomic_DNA"/>
</dbReference>
<feature type="compositionally biased region" description="Low complexity" evidence="1">
    <location>
        <begin position="60"/>
        <end position="69"/>
    </location>
</feature>
<evidence type="ECO:0000313" key="3">
    <source>
        <dbReference type="EMBL" id="PKZ41896.1"/>
    </source>
</evidence>
<feature type="signal peptide" evidence="2">
    <location>
        <begin position="1"/>
        <end position="22"/>
    </location>
</feature>
<dbReference type="OrthoDB" id="4794171at2"/>
<evidence type="ECO:0000313" key="4">
    <source>
        <dbReference type="Proteomes" id="UP000234206"/>
    </source>
</evidence>
<gene>
    <name evidence="3" type="ORF">CYJ76_05465</name>
</gene>
<keyword evidence="4" id="KW-1185">Reference proteome</keyword>
<comment type="caution">
    <text evidence="3">The sequence shown here is derived from an EMBL/GenBank/DDBJ whole genome shotgun (WGS) entry which is preliminary data.</text>
</comment>
<dbReference type="Proteomes" id="UP000234206">
    <property type="component" value="Unassembled WGS sequence"/>
</dbReference>
<evidence type="ECO:0008006" key="5">
    <source>
        <dbReference type="Google" id="ProtNLM"/>
    </source>
</evidence>